<dbReference type="Proteomes" id="UP000521922">
    <property type="component" value="Unassembled WGS sequence"/>
</dbReference>
<proteinExistence type="predicted"/>
<sequence>MRPETAAVLGPVLRDWDSYRISYRVQEDWAPSPYDPDSAAAIVMVWTSDGSGTGVFVGAPGEPVTALAVLAAANALHDAVIDDRLLGMTTWPPCPLHPASHPLTPRLHDPDQTHEQDLDEALYPDVDVVWTCLRTGEVVCRVGELESASFESMSG</sequence>
<dbReference type="AlphaFoldDB" id="A0A7Y9DQK1"/>
<reference evidence="1 2" key="1">
    <citation type="submission" date="2020-07" db="EMBL/GenBank/DDBJ databases">
        <title>Sequencing the genomes of 1000 actinobacteria strains.</title>
        <authorList>
            <person name="Klenk H.-P."/>
        </authorList>
    </citation>
    <scope>NUCLEOTIDE SEQUENCE [LARGE SCALE GENOMIC DNA]</scope>
    <source>
        <strain evidence="1 2">DSM 7487</strain>
    </source>
</reference>
<gene>
    <name evidence="1" type="ORF">BJ968_004515</name>
</gene>
<dbReference type="EMBL" id="JACCBB010000001">
    <property type="protein sequence ID" value="NYD24975.1"/>
    <property type="molecule type" value="Genomic_DNA"/>
</dbReference>
<name>A0A7Y9DQK1_9ACTN</name>
<accession>A0A7Y9DQK1</accession>
<evidence type="ECO:0000313" key="1">
    <source>
        <dbReference type="EMBL" id="NYD24975.1"/>
    </source>
</evidence>
<evidence type="ECO:0000313" key="2">
    <source>
        <dbReference type="Proteomes" id="UP000521922"/>
    </source>
</evidence>
<keyword evidence="2" id="KW-1185">Reference proteome</keyword>
<protein>
    <submittedName>
        <fullName evidence="1">Uncharacterized protein</fullName>
    </submittedName>
</protein>
<comment type="caution">
    <text evidence="1">The sequence shown here is derived from an EMBL/GenBank/DDBJ whole genome shotgun (WGS) entry which is preliminary data.</text>
</comment>
<dbReference type="RefSeq" id="WP_179755722.1">
    <property type="nucleotide sequence ID" value="NZ_BAAAGN010000019.1"/>
</dbReference>
<organism evidence="1 2">
    <name type="scientific">Kineococcus aurantiacus</name>
    <dbReference type="NCBI Taxonomy" id="37633"/>
    <lineage>
        <taxon>Bacteria</taxon>
        <taxon>Bacillati</taxon>
        <taxon>Actinomycetota</taxon>
        <taxon>Actinomycetes</taxon>
        <taxon>Kineosporiales</taxon>
        <taxon>Kineosporiaceae</taxon>
        <taxon>Kineococcus</taxon>
    </lineage>
</organism>